<dbReference type="GO" id="GO:0005829">
    <property type="term" value="C:cytosol"/>
    <property type="evidence" value="ECO:0007669"/>
    <property type="project" value="TreeGrafter"/>
</dbReference>
<protein>
    <recommendedName>
        <fullName evidence="6">Oxysterol-binding protein</fullName>
    </recommendedName>
</protein>
<dbReference type="GO" id="GO:0006897">
    <property type="term" value="P:endocytosis"/>
    <property type="evidence" value="ECO:0007669"/>
    <property type="project" value="TreeGrafter"/>
</dbReference>
<name>A0AAD5TY28_9FUNG</name>
<evidence type="ECO:0000313" key="4">
    <source>
        <dbReference type="EMBL" id="KAJ3215019.1"/>
    </source>
</evidence>
<dbReference type="GO" id="GO:0006887">
    <property type="term" value="P:exocytosis"/>
    <property type="evidence" value="ECO:0007669"/>
    <property type="project" value="TreeGrafter"/>
</dbReference>
<dbReference type="SUPFAM" id="SSF144000">
    <property type="entry name" value="Oxysterol-binding protein-like"/>
    <property type="match status" value="1"/>
</dbReference>
<dbReference type="InterPro" id="IPR037239">
    <property type="entry name" value="OSBP_sf"/>
</dbReference>
<dbReference type="PANTHER" id="PTHR10972:SF205">
    <property type="entry name" value="OXYSTEROL-BINDING PROTEIN 1"/>
    <property type="match status" value="1"/>
</dbReference>
<dbReference type="Proteomes" id="UP001211065">
    <property type="component" value="Unassembled WGS sequence"/>
</dbReference>
<dbReference type="InterPro" id="IPR000648">
    <property type="entry name" value="Oxysterol-bd"/>
</dbReference>
<accession>A0AAD5TY28</accession>
<keyword evidence="5" id="KW-1185">Reference proteome</keyword>
<dbReference type="InterPro" id="IPR018494">
    <property type="entry name" value="Oxysterol-bd_CS"/>
</dbReference>
<dbReference type="EMBL" id="JADGJW010000576">
    <property type="protein sequence ID" value="KAJ3215019.1"/>
    <property type="molecule type" value="Genomic_DNA"/>
</dbReference>
<comment type="caution">
    <text evidence="4">The sequence shown here is derived from an EMBL/GenBank/DDBJ whole genome shotgun (WGS) entry which is preliminary data.</text>
</comment>
<dbReference type="Pfam" id="PF01237">
    <property type="entry name" value="Oxysterol_BP"/>
    <property type="match status" value="2"/>
</dbReference>
<dbReference type="GO" id="GO:0032934">
    <property type="term" value="F:sterol binding"/>
    <property type="evidence" value="ECO:0007669"/>
    <property type="project" value="TreeGrafter"/>
</dbReference>
<proteinExistence type="inferred from homology"/>
<dbReference type="GO" id="GO:0005886">
    <property type="term" value="C:plasma membrane"/>
    <property type="evidence" value="ECO:0007669"/>
    <property type="project" value="TreeGrafter"/>
</dbReference>
<organism evidence="4 5">
    <name type="scientific">Clydaea vesicula</name>
    <dbReference type="NCBI Taxonomy" id="447962"/>
    <lineage>
        <taxon>Eukaryota</taxon>
        <taxon>Fungi</taxon>
        <taxon>Fungi incertae sedis</taxon>
        <taxon>Chytridiomycota</taxon>
        <taxon>Chytridiomycota incertae sedis</taxon>
        <taxon>Chytridiomycetes</taxon>
        <taxon>Lobulomycetales</taxon>
        <taxon>Lobulomycetaceae</taxon>
        <taxon>Clydaea</taxon>
    </lineage>
</organism>
<keyword evidence="2" id="KW-0597">Phosphoprotein</keyword>
<dbReference type="FunFam" id="2.40.160.120:FF:000001">
    <property type="entry name" value="Oxysterol-binding protein"/>
    <property type="match status" value="1"/>
</dbReference>
<evidence type="ECO:0000313" key="5">
    <source>
        <dbReference type="Proteomes" id="UP001211065"/>
    </source>
</evidence>
<dbReference type="PROSITE" id="PS01013">
    <property type="entry name" value="OSBP"/>
    <property type="match status" value="1"/>
</dbReference>
<dbReference type="GO" id="GO:0097038">
    <property type="term" value="C:perinuclear endoplasmic reticulum"/>
    <property type="evidence" value="ECO:0007669"/>
    <property type="project" value="TreeGrafter"/>
</dbReference>
<reference evidence="4" key="1">
    <citation type="submission" date="2020-05" db="EMBL/GenBank/DDBJ databases">
        <title>Phylogenomic resolution of chytrid fungi.</title>
        <authorList>
            <person name="Stajich J.E."/>
            <person name="Amses K."/>
            <person name="Simmons R."/>
            <person name="Seto K."/>
            <person name="Myers J."/>
            <person name="Bonds A."/>
            <person name="Quandt C.A."/>
            <person name="Barry K."/>
            <person name="Liu P."/>
            <person name="Grigoriev I."/>
            <person name="Longcore J.E."/>
            <person name="James T.Y."/>
        </authorList>
    </citation>
    <scope>NUCLEOTIDE SEQUENCE</scope>
    <source>
        <strain evidence="4">JEL0476</strain>
    </source>
</reference>
<evidence type="ECO:0000256" key="2">
    <source>
        <dbReference type="ARBA" id="ARBA00022553"/>
    </source>
</evidence>
<evidence type="ECO:0000256" key="3">
    <source>
        <dbReference type="RuleBase" id="RU003844"/>
    </source>
</evidence>
<dbReference type="Gene3D" id="2.40.160.120">
    <property type="match status" value="1"/>
</dbReference>
<sequence length="789" mass="90734">MIITKIKKIITKKFKGKKVKKKVSFQQLHHITRRESAQSLVSLVRESETITKETEIIVEKLDGDISGSVCSKAESNANLLYSLALQLEIQENIVNGIIEFFKENDKFMKTIKINDSFFHDPKYLSIMLSNNSQQIRKTVKKLVRKGNFCISHGDIKKNSNLMWEDIVKSFLENKELSSNSNVAKEPVVLPIPQNKTNVQNLDIINSDCDEVIDVVSKKKGPAISEKQKLCLQNVETDDEEFVDALEFDSTETSTNKCVDNLTKFNKMPTHFEVLENEKNHAVEQKSEKGEIKCSYSVNFESKAKSDDSPKIITLDELEKNYIGHKKVVDRRKCLKLNKHAEKPGFNMWSFLKSAIGKELSKVTLPVLFNEPLSMLQRMSEDVEYIELLFFASRIGNREVLSDLNHPVVKFSKGKGWKLNELETLSGEEASMFRLALVSAFAVSNYSSTVGRSGKPFNPMLGETFEFVDNEKRFRMLSEQVCHHPPISACHLDSPDFEFFSEVNVKSKFWGKSLEITPLGNCHVKLKIGNRIEHFSWKKVVTSVHNLILGPLMVDHTGEMIVKNWSTGESCVLNFNSKRPTSYFSWSTNDTAEINRSSISGNILDANGISKFEIAGNWEKSLYLQKIQDSNFYSTSPLLKKKVLIWKKTDQDLKFNQNIFNLSGFAITLNELTVELESRLPKSDSRLRRDQIALEEGKWNDADVLKSKLENLQRERRKKIAEKFEIDRIPDGPPLDKDGLKVGEEWWNPRWFSLKVDEDTGENFWEFKKEYWEYRSNNNFPDYVPNLFKV</sequence>
<comment type="similarity">
    <text evidence="1 3">Belongs to the OSBP family.</text>
</comment>
<gene>
    <name evidence="4" type="ORF">HK099_006561</name>
</gene>
<dbReference type="GO" id="GO:0030011">
    <property type="term" value="P:maintenance of cell polarity"/>
    <property type="evidence" value="ECO:0007669"/>
    <property type="project" value="TreeGrafter"/>
</dbReference>
<evidence type="ECO:0008006" key="6">
    <source>
        <dbReference type="Google" id="ProtNLM"/>
    </source>
</evidence>
<dbReference type="GO" id="GO:0120009">
    <property type="term" value="P:intermembrane lipid transfer"/>
    <property type="evidence" value="ECO:0007669"/>
    <property type="project" value="UniProtKB-ARBA"/>
</dbReference>
<evidence type="ECO:0000256" key="1">
    <source>
        <dbReference type="ARBA" id="ARBA00008842"/>
    </source>
</evidence>
<dbReference type="GO" id="GO:0034727">
    <property type="term" value="P:piecemeal microautophagy of the nucleus"/>
    <property type="evidence" value="ECO:0007669"/>
    <property type="project" value="TreeGrafter"/>
</dbReference>
<dbReference type="AlphaFoldDB" id="A0AAD5TY28"/>
<dbReference type="GO" id="GO:0005635">
    <property type="term" value="C:nuclear envelope"/>
    <property type="evidence" value="ECO:0007669"/>
    <property type="project" value="TreeGrafter"/>
</dbReference>
<dbReference type="PANTHER" id="PTHR10972">
    <property type="entry name" value="OXYSTEROL-BINDING PROTEIN-RELATED"/>
    <property type="match status" value="1"/>
</dbReference>